<name>A0A4Q7URZ2_PSEST</name>
<feature type="compositionally biased region" description="Basic and acidic residues" evidence="1">
    <location>
        <begin position="69"/>
        <end position="109"/>
    </location>
</feature>
<evidence type="ECO:0000313" key="3">
    <source>
        <dbReference type="Proteomes" id="UP000291591"/>
    </source>
</evidence>
<evidence type="ECO:0000256" key="1">
    <source>
        <dbReference type="SAM" id="MobiDB-lite"/>
    </source>
</evidence>
<dbReference type="Proteomes" id="UP000291591">
    <property type="component" value="Unassembled WGS sequence"/>
</dbReference>
<protein>
    <submittedName>
        <fullName evidence="2">Uncharacterized protein</fullName>
    </submittedName>
</protein>
<comment type="caution">
    <text evidence="2">The sequence shown here is derived from an EMBL/GenBank/DDBJ whole genome shotgun (WGS) entry which is preliminary data.</text>
</comment>
<dbReference type="AlphaFoldDB" id="A0A4Q7URZ2"/>
<sequence>MSSATVATIACLALVGAAGMAVWVALQQRRTDELARSLTARKWDIVTLRAELGALRRQVQGAAPTDDEQPVRAVDDGGGDRHGGDSRGGGPRDDGPRSDGPEGDGHEGVEPAPRSQAGAVRSPAAPSAWRRDRARGASSRPRRRPLF</sequence>
<evidence type="ECO:0000313" key="2">
    <source>
        <dbReference type="EMBL" id="RZT84637.1"/>
    </source>
</evidence>
<feature type="region of interest" description="Disordered" evidence="1">
    <location>
        <begin position="59"/>
        <end position="147"/>
    </location>
</feature>
<accession>A0A4Q7URZ2</accession>
<proteinExistence type="predicted"/>
<dbReference type="RefSeq" id="WP_130289215.1">
    <property type="nucleotide sequence ID" value="NZ_SHKL01000001.1"/>
</dbReference>
<organism evidence="2 3">
    <name type="scientific">Pseudonocardia sediminis</name>
    <dbReference type="NCBI Taxonomy" id="1397368"/>
    <lineage>
        <taxon>Bacteria</taxon>
        <taxon>Bacillati</taxon>
        <taxon>Actinomycetota</taxon>
        <taxon>Actinomycetes</taxon>
        <taxon>Pseudonocardiales</taxon>
        <taxon>Pseudonocardiaceae</taxon>
        <taxon>Pseudonocardia</taxon>
    </lineage>
</organism>
<reference evidence="2 3" key="1">
    <citation type="submission" date="2019-02" db="EMBL/GenBank/DDBJ databases">
        <title>Sequencing the genomes of 1000 actinobacteria strains.</title>
        <authorList>
            <person name="Klenk H.-P."/>
        </authorList>
    </citation>
    <scope>NUCLEOTIDE SEQUENCE [LARGE SCALE GENOMIC DNA]</scope>
    <source>
        <strain evidence="2 3">DSM 45779</strain>
    </source>
</reference>
<keyword evidence="3" id="KW-1185">Reference proteome</keyword>
<gene>
    <name evidence="2" type="ORF">EV383_1488</name>
</gene>
<dbReference type="EMBL" id="SHKL01000001">
    <property type="protein sequence ID" value="RZT84637.1"/>
    <property type="molecule type" value="Genomic_DNA"/>
</dbReference>